<evidence type="ECO:0000313" key="5">
    <source>
        <dbReference type="EMBL" id="OAV27933.1"/>
    </source>
</evidence>
<dbReference type="EMBL" id="LXHQ01000008">
    <property type="protein sequence ID" value="OAV27933.1"/>
    <property type="molecule type" value="Genomic_DNA"/>
</dbReference>
<dbReference type="SMART" id="SM00869">
    <property type="entry name" value="Autotransporter"/>
    <property type="match status" value="1"/>
</dbReference>
<dbReference type="InterPro" id="IPR036514">
    <property type="entry name" value="SGNH_hydro_sf"/>
</dbReference>
<comment type="caution">
    <text evidence="5">The sequence shown here is derived from an EMBL/GenBank/DDBJ whole genome shotgun (WGS) entry which is preliminary data.</text>
</comment>
<dbReference type="Gene3D" id="2.40.128.130">
    <property type="entry name" value="Autotransporter beta-domain"/>
    <property type="match status" value="1"/>
</dbReference>
<dbReference type="Pfam" id="PF00657">
    <property type="entry name" value="Lipase_GDSL"/>
    <property type="match status" value="1"/>
</dbReference>
<name>A0AB36DQV7_MORCA</name>
<gene>
    <name evidence="5" type="ORF">AO370_0096</name>
</gene>
<accession>A0AB36DQV7</accession>
<feature type="active site" description="Nucleophile" evidence="3">
    <location>
        <position position="62"/>
    </location>
</feature>
<dbReference type="PIRSF" id="PIRSF037375">
    <property type="entry name" value="Autotrns_EstA"/>
    <property type="match status" value="1"/>
</dbReference>
<evidence type="ECO:0000256" key="3">
    <source>
        <dbReference type="PIRSR" id="PIRSR037375-1"/>
    </source>
</evidence>
<evidence type="ECO:0000256" key="1">
    <source>
        <dbReference type="ARBA" id="ARBA00008668"/>
    </source>
</evidence>
<sequence>MIHHLSPKMTDAKSVHTKNIAQKTLKAVAHTYRPLSMAIALMGLSSIATAQEFSQTVFFGDSLTDTGRLAQIGKNSLAASVFNQAQPSFTTNTDPVWSSVLAKSYGHTADANDGTTLTGTNYAVGGARTKEDVVKNAPVPFFTIPLFTIPSAQTQINRYLTLNNHQADPKALYTVWTGANDLFEAAKAPTQLQAVEIITTAANDQANLVGQLGQAGAKHILVPSLPDVGVTPEYAQDPTKSATASLSAHIYNQTLYQSLNNQTTNVIAANTFALLKEAVSNPAGFGFSNVTEPACQNLDANLSSLACKPSDWQQTAANANETYAFADKIHPSGRTHRILAQYYRSIIDSPAQMGQLPQHLIKSGQQSHQQLVRRLDGLNNHQQSLWIDGSISNQSLDTRNKIDRPTIKLGLDIARPNQHTGAYLTYQQQDYHLSDSITADVKQTGIGLYHRHDFDHLRISANLGVDHLSTQSLRQIMWDGENRNHQAHATGKRRYASVQGSYGFTQNNVSYRPYVGIHAQDIKQNRFFENQPNLSTALSFKLPDHQSLQADIGVKINYAMNDKLNLLAGLGYQHEFKGNNKTVETAVLSNRDYHRSFVTTVPFDKKHTTHAHLGATLALGNNTHLNAGIQANHQDHDTKVGGFVGAQMAF</sequence>
<proteinExistence type="inferred from homology"/>
<protein>
    <submittedName>
        <fullName evidence="5">Phospholipase/lecithinase/hemolysin</fullName>
    </submittedName>
</protein>
<dbReference type="InterPro" id="IPR001087">
    <property type="entry name" value="GDSL"/>
</dbReference>
<dbReference type="RefSeq" id="WP_064601831.1">
    <property type="nucleotide sequence ID" value="NZ_LXHQ01000008.1"/>
</dbReference>
<keyword evidence="2" id="KW-0732">Signal</keyword>
<evidence type="ECO:0000256" key="2">
    <source>
        <dbReference type="ARBA" id="ARBA00022729"/>
    </source>
</evidence>
<dbReference type="InterPro" id="IPR005546">
    <property type="entry name" value="Autotransporte_beta"/>
</dbReference>
<evidence type="ECO:0000259" key="4">
    <source>
        <dbReference type="PROSITE" id="PS51208"/>
    </source>
</evidence>
<feature type="domain" description="Autotransporter" evidence="4">
    <location>
        <begin position="378"/>
        <end position="650"/>
    </location>
</feature>
<dbReference type="PANTHER" id="PTHR45642:SF141">
    <property type="entry name" value="SECRETED EFFECTOR PROTEIN SSEJ"/>
    <property type="match status" value="1"/>
</dbReference>
<dbReference type="Gene3D" id="3.40.50.1110">
    <property type="entry name" value="SGNH hydrolase"/>
    <property type="match status" value="1"/>
</dbReference>
<evidence type="ECO:0000313" key="6">
    <source>
        <dbReference type="Proteomes" id="UP000078295"/>
    </source>
</evidence>
<dbReference type="Proteomes" id="UP000078295">
    <property type="component" value="Unassembled WGS sequence"/>
</dbReference>
<dbReference type="PANTHER" id="PTHR45642">
    <property type="entry name" value="GDSL ESTERASE/LIPASE EXL3"/>
    <property type="match status" value="1"/>
</dbReference>
<organism evidence="5 6">
    <name type="scientific">Moraxella catarrhalis</name>
    <name type="common">Branhamella catarrhalis</name>
    <dbReference type="NCBI Taxonomy" id="480"/>
    <lineage>
        <taxon>Bacteria</taxon>
        <taxon>Pseudomonadati</taxon>
        <taxon>Pseudomonadota</taxon>
        <taxon>Gammaproteobacteria</taxon>
        <taxon>Moraxellales</taxon>
        <taxon>Moraxellaceae</taxon>
        <taxon>Moraxella</taxon>
    </lineage>
</organism>
<dbReference type="InterPro" id="IPR017186">
    <property type="entry name" value="Lipase_autotranspt_EstA"/>
</dbReference>
<dbReference type="SUPFAM" id="SSF103515">
    <property type="entry name" value="Autotransporter"/>
    <property type="match status" value="1"/>
</dbReference>
<dbReference type="SUPFAM" id="SSF52266">
    <property type="entry name" value="SGNH hydrolase"/>
    <property type="match status" value="1"/>
</dbReference>
<dbReference type="InterPro" id="IPR036709">
    <property type="entry name" value="Autotransporte_beta_dom_sf"/>
</dbReference>
<dbReference type="GO" id="GO:0016788">
    <property type="term" value="F:hydrolase activity, acting on ester bonds"/>
    <property type="evidence" value="ECO:0007669"/>
    <property type="project" value="InterPro"/>
</dbReference>
<dbReference type="AlphaFoldDB" id="A0AB36DQV7"/>
<dbReference type="CDD" id="cd01847">
    <property type="entry name" value="Triacylglycerol_lipase_like"/>
    <property type="match status" value="1"/>
</dbReference>
<comment type="similarity">
    <text evidence="1">Belongs to the 'GDSL' lipolytic enzyme family.</text>
</comment>
<reference evidence="5 6" key="1">
    <citation type="journal article" date="2016" name="Genome Biol. Evol.">
        <title>Comparative Genomic Analyses of the Moraxella catarrhalis Serosensitive and Seroresistant Lineages Demonstrate Their Independent Evolution.</title>
        <authorList>
            <person name="Earl J.P."/>
            <person name="de Vries S.P."/>
            <person name="Ahmed A."/>
            <person name="Powell E."/>
            <person name="Schultz M.P."/>
            <person name="Hermans P.W."/>
            <person name="Hill D.J."/>
            <person name="Zhou Z."/>
            <person name="Constantinidou C.I."/>
            <person name="Hu F.Z."/>
            <person name="Bootsma H.J."/>
            <person name="Ehrlich G.D."/>
        </authorList>
    </citation>
    <scope>NUCLEOTIDE SEQUENCE [LARGE SCALE GENOMIC DNA]</scope>
    <source>
        <strain evidence="5 6">F23</strain>
    </source>
</reference>
<dbReference type="InterPro" id="IPR050592">
    <property type="entry name" value="GDSL_lipolytic_enzyme"/>
</dbReference>
<feature type="active site" evidence="3">
    <location>
        <position position="330"/>
    </location>
</feature>
<dbReference type="PROSITE" id="PS51208">
    <property type="entry name" value="AUTOTRANSPORTER"/>
    <property type="match status" value="1"/>
</dbReference>
<feature type="active site" evidence="3">
    <location>
        <position position="327"/>
    </location>
</feature>
<dbReference type="Pfam" id="PF03797">
    <property type="entry name" value="Autotransporter"/>
    <property type="match status" value="1"/>
</dbReference>